<dbReference type="GO" id="GO:0004802">
    <property type="term" value="F:transketolase activity"/>
    <property type="evidence" value="ECO:0007669"/>
    <property type="project" value="UniProtKB-UniRule"/>
</dbReference>
<comment type="cofactor">
    <cofactor evidence="1">
        <name>Ca(2+)</name>
        <dbReference type="ChEBI" id="CHEBI:29108"/>
    </cofactor>
</comment>
<dbReference type="Pfam" id="PF22613">
    <property type="entry name" value="Transketolase_C_1"/>
    <property type="match status" value="1"/>
</dbReference>
<feature type="binding site" evidence="16">
    <location>
        <position position="155"/>
    </location>
    <ligand>
        <name>Mg(2+)</name>
        <dbReference type="ChEBI" id="CHEBI:18420"/>
    </ligand>
</feature>
<dbReference type="NCBIfam" id="TIGR00232">
    <property type="entry name" value="tktlase_bact"/>
    <property type="match status" value="1"/>
</dbReference>
<accession>A0A346DZ99</accession>
<feature type="binding site" evidence="14">
    <location>
        <position position="26"/>
    </location>
    <ligand>
        <name>substrate</name>
    </ligand>
</feature>
<dbReference type="InterPro" id="IPR005474">
    <property type="entry name" value="Transketolase_N"/>
</dbReference>
<feature type="site" description="Important for catalytic activity" evidence="17">
    <location>
        <position position="26"/>
    </location>
</feature>
<dbReference type="InterPro" id="IPR020826">
    <property type="entry name" value="Transketolase_BS"/>
</dbReference>
<dbReference type="SUPFAM" id="SSF52518">
    <property type="entry name" value="Thiamin diphosphate-binding fold (THDP-binding)"/>
    <property type="match status" value="2"/>
</dbReference>
<dbReference type="InterPro" id="IPR005478">
    <property type="entry name" value="Transketolase_bac-like"/>
</dbReference>
<evidence type="ECO:0000313" key="20">
    <source>
        <dbReference type="EMBL" id="AXN02054.1"/>
    </source>
</evidence>
<dbReference type="PROSITE" id="PS00801">
    <property type="entry name" value="TRANSKETOLASE_1"/>
    <property type="match status" value="1"/>
</dbReference>
<keyword evidence="7 16" id="KW-0479">Metal-binding</keyword>
<comment type="cofactor">
    <cofactor evidence="16">
        <name>Mg(2+)</name>
        <dbReference type="ChEBI" id="CHEBI:18420"/>
    </cofactor>
    <text evidence="16">Binds 1 Mg(2+) ion per subunit. Can also utilize other divalent metal cations, such as Ca(2+), Mn(2+) and Co(2+).</text>
</comment>
<feature type="binding site" evidence="14">
    <location>
        <position position="385"/>
    </location>
    <ligand>
        <name>substrate</name>
    </ligand>
</feature>
<gene>
    <name evidence="20" type="ORF">C9I82_076</name>
</gene>
<dbReference type="InterPro" id="IPR055152">
    <property type="entry name" value="Transketolase-like_C_2"/>
</dbReference>
<evidence type="ECO:0000256" key="1">
    <source>
        <dbReference type="ARBA" id="ARBA00001913"/>
    </source>
</evidence>
<evidence type="ECO:0000256" key="17">
    <source>
        <dbReference type="PIRSR" id="PIRSR605478-5"/>
    </source>
</evidence>
<evidence type="ECO:0000256" key="10">
    <source>
        <dbReference type="ARBA" id="ARBA00023052"/>
    </source>
</evidence>
<feature type="binding site" evidence="15">
    <location>
        <position position="437"/>
    </location>
    <ligand>
        <name>thiamine diphosphate</name>
        <dbReference type="ChEBI" id="CHEBI:58937"/>
    </ligand>
</feature>
<dbReference type="FunFam" id="3.40.50.920:FF:000003">
    <property type="entry name" value="Transketolase"/>
    <property type="match status" value="1"/>
</dbReference>
<dbReference type="CDD" id="cd07033">
    <property type="entry name" value="TPP_PYR_DXS_TK_like"/>
    <property type="match status" value="1"/>
</dbReference>
<evidence type="ECO:0000256" key="6">
    <source>
        <dbReference type="ARBA" id="ARBA00022679"/>
    </source>
</evidence>
<dbReference type="PROSITE" id="PS00802">
    <property type="entry name" value="TRANSKETOLASE_2"/>
    <property type="match status" value="1"/>
</dbReference>
<comment type="cofactor">
    <cofactor evidence="15">
        <name>thiamine diphosphate</name>
        <dbReference type="ChEBI" id="CHEBI:58937"/>
    </cofactor>
    <text evidence="15">Binds 1 thiamine pyrophosphate per subunit. During the reaction, the substrate forms a covalent intermediate with the cofactor.</text>
</comment>
<evidence type="ECO:0000256" key="12">
    <source>
        <dbReference type="NCBIfam" id="TIGR00232"/>
    </source>
</evidence>
<comment type="function">
    <text evidence="18">Catalyzes the transfer of a two-carbon ketol group from a ketose donor to an aldose acceptor, via a covalent intermediate with the cofactor thiamine pyrophosphate.</text>
</comment>
<dbReference type="CDD" id="cd02012">
    <property type="entry name" value="TPP_TK"/>
    <property type="match status" value="1"/>
</dbReference>
<evidence type="ECO:0000256" key="15">
    <source>
        <dbReference type="PIRSR" id="PIRSR605478-3"/>
    </source>
</evidence>
<evidence type="ECO:0000256" key="8">
    <source>
        <dbReference type="ARBA" id="ARBA00022837"/>
    </source>
</evidence>
<dbReference type="Pfam" id="PF02779">
    <property type="entry name" value="Transket_pyr"/>
    <property type="match status" value="1"/>
</dbReference>
<dbReference type="GO" id="GO:0046872">
    <property type="term" value="F:metal ion binding"/>
    <property type="evidence" value="ECO:0007669"/>
    <property type="project" value="UniProtKB-KW"/>
</dbReference>
<sequence>MISRKELANAIRILTIDAIYNAQSGHPGAPMGMADIAEVLWRDYLNHNPNNPKWINRDRFVLSNGHASMLIYSILHLTGYNLSIKDLKLFRTINSKTPGHPEIEKNIGIETTTGPLGQGLANGIGFAISEKILSNKFNKKNFNIIDHYTYIFVGDGCMMEGISHEVCSLAGKLKLNKLIVFYDDNGISIDGQTKNYFIEDITQRFKAYKWNVISNIDGHDAKKIKKSIKEAKKESEKPSLIICKTIIGYGSPNKSGTNKIHGSPLNKEEILLTRKKLKWKYEPFFIPQIIYKLWNAKKEGKNKENKWNKKFKSYKKIYPNLYQELKRRIKGNLPVNWKKNMKNIFIDLQKNKKNISTRKASQNIIKNINKILPEYLGGSADLSESNLTTSSNTKDINTNNNGNYIYYGVREFGMTAIANGISIYGGFIPSTATFLTFFDYAKNAVRMAALMNIRQILIYTHDSIGVGEDGPTHQPVEQIANIRSIPNINLWRPCDQIETFFAWKYAIENKNSPTALILSRQNTIYQKRNKNTLNKIKRGGYIIKDNSTENKPQLIIIATGSEVQLAIKAYDKLISYGYKIRIISMPSTNIFDKQNKEYKESILPSKIKKRIAIEASYSDYWFKYIGLDGIIIGMKTFGKSGKNEDLFKNFGFTINNIIKKAKLIL</sequence>
<dbReference type="RefSeq" id="WP_115955893.1">
    <property type="nucleotide sequence ID" value="NZ_CP028374.1"/>
</dbReference>
<dbReference type="InterPro" id="IPR029061">
    <property type="entry name" value="THDP-binding"/>
</dbReference>
<evidence type="ECO:0000256" key="14">
    <source>
        <dbReference type="PIRSR" id="PIRSR605478-2"/>
    </source>
</evidence>
<evidence type="ECO:0000256" key="2">
    <source>
        <dbReference type="ARBA" id="ARBA00001941"/>
    </source>
</evidence>
<feature type="binding site" evidence="14">
    <location>
        <position position="461"/>
    </location>
    <ligand>
        <name>substrate</name>
    </ligand>
</feature>
<dbReference type="PANTHER" id="PTHR43522:SF2">
    <property type="entry name" value="TRANSKETOLASE 1-RELATED"/>
    <property type="match status" value="1"/>
</dbReference>
<feature type="site" description="Important for catalytic activity" evidence="17">
    <location>
        <position position="261"/>
    </location>
</feature>
<dbReference type="InterPro" id="IPR009014">
    <property type="entry name" value="Transketo_C/PFOR_II"/>
</dbReference>
<dbReference type="EMBL" id="CP028374">
    <property type="protein sequence ID" value="AXN02054.1"/>
    <property type="molecule type" value="Genomic_DNA"/>
</dbReference>
<feature type="binding site" evidence="14">
    <location>
        <position position="520"/>
    </location>
    <ligand>
        <name>substrate</name>
    </ligand>
</feature>
<comment type="cofactor">
    <cofactor evidence="18">
        <name>Mg(2+)</name>
        <dbReference type="ChEBI" id="CHEBI:18420"/>
    </cofactor>
    <cofactor evidence="18">
        <name>Ca(2+)</name>
        <dbReference type="ChEBI" id="CHEBI:29108"/>
    </cofactor>
    <cofactor evidence="18">
        <name>Mn(2+)</name>
        <dbReference type="ChEBI" id="CHEBI:29035"/>
    </cofactor>
    <cofactor evidence="18">
        <name>Co(2+)</name>
        <dbReference type="ChEBI" id="CHEBI:48828"/>
    </cofactor>
    <text evidence="18">Binds 1 Mg(2+) ion per subunit. Can also utilize other divalent metal cations, such as Ca(2+), Mn(2+) and Co(2+).</text>
</comment>
<proteinExistence type="inferred from homology"/>
<dbReference type="InterPro" id="IPR005475">
    <property type="entry name" value="Transketolase-like_Pyr-bd"/>
</dbReference>
<dbReference type="Pfam" id="PF00456">
    <property type="entry name" value="Transketolase_N"/>
    <property type="match status" value="1"/>
</dbReference>
<dbReference type="Gene3D" id="3.40.50.920">
    <property type="match status" value="1"/>
</dbReference>
<dbReference type="GO" id="GO:0009052">
    <property type="term" value="P:pentose-phosphate shunt, non-oxidative branch"/>
    <property type="evidence" value="ECO:0007669"/>
    <property type="project" value="UniProtKB-ARBA"/>
</dbReference>
<dbReference type="SMART" id="SM00861">
    <property type="entry name" value="Transket_pyr"/>
    <property type="match status" value="1"/>
</dbReference>
<dbReference type="FunFam" id="3.40.50.970:FF:000004">
    <property type="entry name" value="Transketolase"/>
    <property type="match status" value="1"/>
</dbReference>
<feature type="binding site" evidence="16">
    <location>
        <position position="185"/>
    </location>
    <ligand>
        <name>Mg(2+)</name>
        <dbReference type="ChEBI" id="CHEBI:18420"/>
    </ligand>
</feature>
<evidence type="ECO:0000256" key="9">
    <source>
        <dbReference type="ARBA" id="ARBA00022842"/>
    </source>
</evidence>
<comment type="cofactor">
    <cofactor evidence="2">
        <name>Co(2+)</name>
        <dbReference type="ChEBI" id="CHEBI:48828"/>
    </cofactor>
</comment>
<evidence type="ECO:0000256" key="4">
    <source>
        <dbReference type="ARBA" id="ARBA00011738"/>
    </source>
</evidence>
<dbReference type="Gene3D" id="3.40.50.970">
    <property type="match status" value="2"/>
</dbReference>
<feature type="binding site" evidence="15">
    <location>
        <position position="156"/>
    </location>
    <ligand>
        <name>thiamine diphosphate</name>
        <dbReference type="ChEBI" id="CHEBI:58937"/>
    </ligand>
</feature>
<evidence type="ECO:0000256" key="18">
    <source>
        <dbReference type="RuleBase" id="RU004996"/>
    </source>
</evidence>
<dbReference type="KEGG" id="ppet:C9I82_076"/>
<feature type="active site" description="Proton donor" evidence="13">
    <location>
        <position position="411"/>
    </location>
</feature>
<feature type="binding site" evidence="16">
    <location>
        <position position="187"/>
    </location>
    <ligand>
        <name>Mg(2+)</name>
        <dbReference type="ChEBI" id="CHEBI:18420"/>
    </ligand>
</feature>
<keyword evidence="21" id="KW-1185">Reference proteome</keyword>
<feature type="binding site" evidence="14">
    <location>
        <position position="358"/>
    </location>
    <ligand>
        <name>substrate</name>
    </ligand>
</feature>
<evidence type="ECO:0000259" key="19">
    <source>
        <dbReference type="SMART" id="SM00861"/>
    </source>
</evidence>
<dbReference type="Proteomes" id="UP000256856">
    <property type="component" value="Chromosome"/>
</dbReference>
<dbReference type="EC" id="2.2.1.1" evidence="5 12"/>
<dbReference type="GO" id="GO:0005829">
    <property type="term" value="C:cytosol"/>
    <property type="evidence" value="ECO:0007669"/>
    <property type="project" value="UniProtKB-ARBA"/>
</dbReference>
<feature type="binding site" evidence="15">
    <location>
        <position position="185"/>
    </location>
    <ligand>
        <name>thiamine diphosphate</name>
        <dbReference type="ChEBI" id="CHEBI:58937"/>
    </ligand>
</feature>
<dbReference type="AlphaFoldDB" id="A0A346DZ99"/>
<evidence type="ECO:0000256" key="5">
    <source>
        <dbReference type="ARBA" id="ARBA00013152"/>
    </source>
</evidence>
<comment type="subunit">
    <text evidence="4 18">Homodimer.</text>
</comment>
<evidence type="ECO:0000256" key="3">
    <source>
        <dbReference type="ARBA" id="ARBA00007131"/>
    </source>
</evidence>
<feature type="binding site" evidence="14">
    <location>
        <position position="473"/>
    </location>
    <ligand>
        <name>substrate</name>
    </ligand>
</feature>
<feature type="binding site" evidence="15">
    <location>
        <begin position="114"/>
        <end position="116"/>
    </location>
    <ligand>
        <name>thiamine diphosphate</name>
        <dbReference type="ChEBI" id="CHEBI:58937"/>
    </ligand>
</feature>
<keyword evidence="6 18" id="KW-0808">Transferase</keyword>
<dbReference type="OrthoDB" id="8732661at2"/>
<dbReference type="InterPro" id="IPR049557">
    <property type="entry name" value="Transketolase_CS"/>
</dbReference>
<dbReference type="FunFam" id="3.40.50.970:FF:000003">
    <property type="entry name" value="Transketolase"/>
    <property type="match status" value="1"/>
</dbReference>
<dbReference type="SUPFAM" id="SSF52922">
    <property type="entry name" value="TK C-terminal domain-like"/>
    <property type="match status" value="1"/>
</dbReference>
<evidence type="ECO:0000256" key="16">
    <source>
        <dbReference type="PIRSR" id="PIRSR605478-4"/>
    </source>
</evidence>
<comment type="catalytic activity">
    <reaction evidence="11 18">
        <text>D-sedoheptulose 7-phosphate + D-glyceraldehyde 3-phosphate = aldehydo-D-ribose 5-phosphate + D-xylulose 5-phosphate</text>
        <dbReference type="Rhea" id="RHEA:10508"/>
        <dbReference type="ChEBI" id="CHEBI:57483"/>
        <dbReference type="ChEBI" id="CHEBI:57737"/>
        <dbReference type="ChEBI" id="CHEBI:58273"/>
        <dbReference type="ChEBI" id="CHEBI:59776"/>
        <dbReference type="EC" id="2.2.1.1"/>
    </reaction>
</comment>
<feature type="binding site" evidence="15">
    <location>
        <position position="66"/>
    </location>
    <ligand>
        <name>thiamine diphosphate</name>
        <dbReference type="ChEBI" id="CHEBI:58937"/>
    </ligand>
</feature>
<keyword evidence="9 16" id="KW-0460">Magnesium</keyword>
<feature type="domain" description="Transketolase-like pyrimidine-binding" evidence="19">
    <location>
        <begin position="355"/>
        <end position="526"/>
    </location>
</feature>
<evidence type="ECO:0000256" key="13">
    <source>
        <dbReference type="PIRSR" id="PIRSR605478-1"/>
    </source>
</evidence>
<name>A0A346DZ99_9ENTR</name>
<reference evidence="20 21" key="1">
    <citation type="submission" date="2018-03" db="EMBL/GenBank/DDBJ databases">
        <title>A parallel universe: an anciently diverged bacterial symbiosis in a Hawaiian planthopper (Hemiptera: Cixiidae) reveals rearranged nutritional responsibilities.</title>
        <authorList>
            <person name="Bennett G."/>
            <person name="Mao M."/>
        </authorList>
    </citation>
    <scope>NUCLEOTIDE SEQUENCE [LARGE SCALE GENOMIC DNA]</scope>
    <source>
        <strain evidence="20 21">OLIH</strain>
    </source>
</reference>
<protein>
    <recommendedName>
        <fullName evidence="5 12">Transketolase</fullName>
        <ecNumber evidence="5 12">2.2.1.1</ecNumber>
    </recommendedName>
</protein>
<feature type="binding site" evidence="14">
    <location>
        <position position="469"/>
    </location>
    <ligand>
        <name>substrate</name>
    </ligand>
</feature>
<dbReference type="InterPro" id="IPR033247">
    <property type="entry name" value="Transketolase_fam"/>
</dbReference>
<evidence type="ECO:0000256" key="7">
    <source>
        <dbReference type="ARBA" id="ARBA00022723"/>
    </source>
</evidence>
<feature type="binding site" evidence="14">
    <location>
        <position position="261"/>
    </location>
    <ligand>
        <name>substrate</name>
    </ligand>
</feature>
<dbReference type="PANTHER" id="PTHR43522">
    <property type="entry name" value="TRANSKETOLASE"/>
    <property type="match status" value="1"/>
</dbReference>
<keyword evidence="10 15" id="KW-0786">Thiamine pyrophosphate</keyword>
<organism evidence="20 21">
    <name type="scientific">Candidatus Purcelliella pentastirinorum</name>
    <dbReference type="NCBI Taxonomy" id="472834"/>
    <lineage>
        <taxon>Bacteria</taxon>
        <taxon>Pseudomonadati</taxon>
        <taxon>Pseudomonadota</taxon>
        <taxon>Gammaproteobacteria</taxon>
        <taxon>Enterobacterales</taxon>
        <taxon>Enterobacteriaceae</taxon>
        <taxon>Candidatus Purcelliella</taxon>
    </lineage>
</organism>
<keyword evidence="8 18" id="KW-0106">Calcium</keyword>
<feature type="binding site" evidence="15">
    <location>
        <position position="261"/>
    </location>
    <ligand>
        <name>thiamine diphosphate</name>
        <dbReference type="ChEBI" id="CHEBI:58937"/>
    </ligand>
</feature>
<evidence type="ECO:0000256" key="11">
    <source>
        <dbReference type="ARBA" id="ARBA00049473"/>
    </source>
</evidence>
<comment type="similarity">
    <text evidence="3 18">Belongs to the transketolase family.</text>
</comment>
<evidence type="ECO:0000313" key="21">
    <source>
        <dbReference type="Proteomes" id="UP000256856"/>
    </source>
</evidence>